<proteinExistence type="predicted"/>
<keyword evidence="1" id="KW-1133">Transmembrane helix</keyword>
<gene>
    <name evidence="2" type="ORF">ACFPJ5_18340</name>
</gene>
<dbReference type="EMBL" id="JBHSKX010000004">
    <property type="protein sequence ID" value="MFC5368889.1"/>
    <property type="molecule type" value="Genomic_DNA"/>
</dbReference>
<protein>
    <recommendedName>
        <fullName evidence="4">CARDB protein</fullName>
    </recommendedName>
</protein>
<sequence length="391" mass="41029">MTSRTAVLVAGLLVVSSLGVALPATGADTVVLVETGVSDRQPTTDENVTVTTNVSNLAGDGNDYVLKSVRVFDGTDARDRDELAGVQPRDRIEPGESRTVDLSVGIDEVGERDLLIKLSLLSTDGDVRRIERVVTLDVRDPHPVVGLAFEPTVAGSATNATVTVANGLDQPIRNVELRLSPERTSLTSSDHVFARVEPGAERAVSVGVRGDTSGTERVTARVAYSYNGTRYTTERTLSGTFVEPTNPGRIALNNLRVEETDAGLRVRGTASNPGGSDVTGVTVSVASGDGVEPAANNAEFFVGRVAGSDFGTFEAVAAPTRNGTVTIPVRVEYLVDGVPREAVRTVSYTPEQEPTPDRTTASGLPLSLVGGAAVVVGLLGVVGWRVRRGRN</sequence>
<keyword evidence="1" id="KW-0812">Transmembrane</keyword>
<evidence type="ECO:0000256" key="1">
    <source>
        <dbReference type="SAM" id="Phobius"/>
    </source>
</evidence>
<feature type="transmembrane region" description="Helical" evidence="1">
    <location>
        <begin position="364"/>
        <end position="386"/>
    </location>
</feature>
<reference evidence="2 3" key="1">
    <citation type="journal article" date="2019" name="Int. J. Syst. Evol. Microbiol.">
        <title>The Global Catalogue of Microorganisms (GCM) 10K type strain sequencing project: providing services to taxonomists for standard genome sequencing and annotation.</title>
        <authorList>
            <consortium name="The Broad Institute Genomics Platform"/>
            <consortium name="The Broad Institute Genome Sequencing Center for Infectious Disease"/>
            <person name="Wu L."/>
            <person name="Ma J."/>
        </authorList>
    </citation>
    <scope>NUCLEOTIDE SEQUENCE [LARGE SCALE GENOMIC DNA]</scope>
    <source>
        <strain evidence="2 3">CGMCC 1.12237</strain>
    </source>
</reference>
<keyword evidence="3" id="KW-1185">Reference proteome</keyword>
<name>A0ABD5RFV3_9EURY</name>
<dbReference type="Proteomes" id="UP001596201">
    <property type="component" value="Unassembled WGS sequence"/>
</dbReference>
<evidence type="ECO:0000313" key="3">
    <source>
        <dbReference type="Proteomes" id="UP001596201"/>
    </source>
</evidence>
<accession>A0ABD5RFV3</accession>
<dbReference type="PANTHER" id="PTHR35902:SF6">
    <property type="entry name" value="CONSERVED WITHIN P. AEROPHILUM"/>
    <property type="match status" value="1"/>
</dbReference>
<organism evidence="2 3">
    <name type="scientific">Salinirubrum litoreum</name>
    <dbReference type="NCBI Taxonomy" id="1126234"/>
    <lineage>
        <taxon>Archaea</taxon>
        <taxon>Methanobacteriati</taxon>
        <taxon>Methanobacteriota</taxon>
        <taxon>Stenosarchaea group</taxon>
        <taxon>Halobacteria</taxon>
        <taxon>Halobacteriales</taxon>
        <taxon>Haloferacaceae</taxon>
        <taxon>Salinirubrum</taxon>
    </lineage>
</organism>
<keyword evidence="1" id="KW-0472">Membrane</keyword>
<dbReference type="PANTHER" id="PTHR35902">
    <property type="entry name" value="S-LAYER DOMAIN-LIKE PROTEIN-RELATED"/>
    <property type="match status" value="1"/>
</dbReference>
<dbReference type="AlphaFoldDB" id="A0ABD5RFV3"/>
<dbReference type="RefSeq" id="WP_227230948.1">
    <property type="nucleotide sequence ID" value="NZ_JAJCVJ010000003.1"/>
</dbReference>
<comment type="caution">
    <text evidence="2">The sequence shown here is derived from an EMBL/GenBank/DDBJ whole genome shotgun (WGS) entry which is preliminary data.</text>
</comment>
<evidence type="ECO:0000313" key="2">
    <source>
        <dbReference type="EMBL" id="MFC5368889.1"/>
    </source>
</evidence>
<evidence type="ECO:0008006" key="4">
    <source>
        <dbReference type="Google" id="ProtNLM"/>
    </source>
</evidence>